<feature type="binding site" evidence="5">
    <location>
        <position position="167"/>
    </location>
    <ligand>
        <name>GTP</name>
        <dbReference type="ChEBI" id="CHEBI:37565"/>
    </ligand>
</feature>
<dbReference type="PIRSF" id="PIRSF006230">
    <property type="entry name" value="MG442"/>
    <property type="match status" value="1"/>
</dbReference>
<dbReference type="InterPro" id="IPR016478">
    <property type="entry name" value="GTPase_MTG1"/>
</dbReference>
<keyword evidence="2 4" id="KW-0547">Nucleotide-binding</keyword>
<evidence type="ECO:0000313" key="7">
    <source>
        <dbReference type="EMBL" id="BED92216.1"/>
    </source>
</evidence>
<dbReference type="InterPro" id="IPR019991">
    <property type="entry name" value="GTP-bd_ribosome_bgen"/>
</dbReference>
<evidence type="ECO:0000256" key="1">
    <source>
        <dbReference type="ARBA" id="ARBA00014898"/>
    </source>
</evidence>
<dbReference type="AlphaFoldDB" id="A0AA48KVR8"/>
<comment type="subcellular location">
    <subcellularLocation>
        <location evidence="4">Cytoplasm</location>
    </subcellularLocation>
</comment>
<dbReference type="KEGG" id="ips:CfP315_0819"/>
<dbReference type="CDD" id="cd01856">
    <property type="entry name" value="YlqF"/>
    <property type="match status" value="1"/>
</dbReference>
<feature type="domain" description="G" evidence="6">
    <location>
        <begin position="115"/>
        <end position="175"/>
    </location>
</feature>
<comment type="function">
    <text evidence="4">Required for a late step of 50S ribosomal subunit assembly. Has GTPase activity.</text>
</comment>
<feature type="binding site" evidence="5">
    <location>
        <begin position="55"/>
        <end position="58"/>
    </location>
    <ligand>
        <name>GTP</name>
        <dbReference type="ChEBI" id="CHEBI:37565"/>
    </ligand>
</feature>
<dbReference type="InterPro" id="IPR006073">
    <property type="entry name" value="GTP-bd"/>
</dbReference>
<dbReference type="Gene3D" id="3.40.50.300">
    <property type="entry name" value="P-loop containing nucleotide triphosphate hydrolases"/>
    <property type="match status" value="1"/>
</dbReference>
<feature type="binding site" evidence="5">
    <location>
        <begin position="123"/>
        <end position="128"/>
    </location>
    <ligand>
        <name>GTP</name>
        <dbReference type="ChEBI" id="CHEBI:37565"/>
    </ligand>
</feature>
<dbReference type="GO" id="GO:0006412">
    <property type="term" value="P:translation"/>
    <property type="evidence" value="ECO:0007669"/>
    <property type="project" value="TreeGrafter"/>
</dbReference>
<evidence type="ECO:0000256" key="4">
    <source>
        <dbReference type="PIRNR" id="PIRNR006230"/>
    </source>
</evidence>
<dbReference type="GO" id="GO:0003924">
    <property type="term" value="F:GTPase activity"/>
    <property type="evidence" value="ECO:0007669"/>
    <property type="project" value="TreeGrafter"/>
</dbReference>
<dbReference type="PANTHER" id="PTHR45782:SF4">
    <property type="entry name" value="MITOCHONDRIAL RIBOSOME-ASSOCIATED GTPASE 1"/>
    <property type="match status" value="1"/>
</dbReference>
<organism evidence="7">
    <name type="scientific">Candidatus Improbicoccus pseudotrichonymphae</name>
    <dbReference type="NCBI Taxonomy" id="3033792"/>
    <lineage>
        <taxon>Bacteria</taxon>
        <taxon>Bacillati</taxon>
        <taxon>Bacillota</taxon>
        <taxon>Clostridia</taxon>
        <taxon>Candidatus Improbicoccus</taxon>
    </lineage>
</organism>
<dbReference type="Gene3D" id="1.10.1580.10">
    <property type="match status" value="1"/>
</dbReference>
<comment type="similarity">
    <text evidence="4">Belongs to the TRAFAC class YlqF/YawG GTPase family. MTG1 subfamily.</text>
</comment>
<gene>
    <name evidence="7" type="ORF">CfP315_0819</name>
</gene>
<evidence type="ECO:0000256" key="2">
    <source>
        <dbReference type="ARBA" id="ARBA00022741"/>
    </source>
</evidence>
<keyword evidence="4" id="KW-0963">Cytoplasm</keyword>
<dbReference type="GO" id="GO:0005525">
    <property type="term" value="F:GTP binding"/>
    <property type="evidence" value="ECO:0007669"/>
    <property type="project" value="UniProtKB-KW"/>
</dbReference>
<reference evidence="7" key="1">
    <citation type="journal article" date="2023" name="ISME J.">
        <title>Emergence of putative energy parasites within Clostridia revealed by genome analysis of a novel endosymbiotic clade.</title>
        <authorList>
            <person name="Takahashi K."/>
            <person name="Kuwahara H."/>
            <person name="Horikawa Y."/>
            <person name="Izawa K."/>
            <person name="Kato D."/>
            <person name="Inagaki T."/>
            <person name="Yuki M."/>
            <person name="Ohkuma M."/>
            <person name="Hongoh Y."/>
        </authorList>
    </citation>
    <scope>NUCLEOTIDE SEQUENCE</scope>
    <source>
        <strain evidence="7">CfP3-15</strain>
    </source>
</reference>
<name>A0AA48KVR8_9FIRM</name>
<proteinExistence type="inferred from homology"/>
<evidence type="ECO:0000256" key="3">
    <source>
        <dbReference type="ARBA" id="ARBA00023134"/>
    </source>
</evidence>
<evidence type="ECO:0000256" key="5">
    <source>
        <dbReference type="PIRSR" id="PIRSR006230-1"/>
    </source>
</evidence>
<accession>A0AA48KVR8</accession>
<dbReference type="Pfam" id="PF01926">
    <property type="entry name" value="MMR_HSR1"/>
    <property type="match status" value="1"/>
</dbReference>
<dbReference type="PANTHER" id="PTHR45782">
    <property type="entry name" value="MITOCHONDRIAL RIBOSOME-ASSOCIATED GTPASE 1"/>
    <property type="match status" value="1"/>
</dbReference>
<dbReference type="InterPro" id="IPR023179">
    <property type="entry name" value="GTP-bd_ortho_bundle_sf"/>
</dbReference>
<dbReference type="Proteomes" id="UP001337580">
    <property type="component" value="Chromosome"/>
</dbReference>
<sequence length="276" mass="31289">MALKWYPGHMSKTKHDIENTKIVDAIVEVLDARAPSSSRGVFLNKFNKPIVLVLNKSDLACDILSKEWSVFFKNQNFEVLTAVSNLKSIRNRLLISLRKICRRNEIKSKFNKAFRVIVVGVPNSGKSSFINNILGKKRVKTENRPGVTLKNSWHVLDNELEICDTPGVLSPKINDDTEFKLNVLGVIKNTLYDREILALKLIDFLKRNEFLNDFLVNIFKNPDVLNLESNLILTKFAISRNLISPGGAENINLASEIFLNDFKKGKFGKITLETVT</sequence>
<dbReference type="NCBIfam" id="TIGR03596">
    <property type="entry name" value="GTPase_YlqF"/>
    <property type="match status" value="1"/>
</dbReference>
<evidence type="ECO:0000259" key="6">
    <source>
        <dbReference type="Pfam" id="PF01926"/>
    </source>
</evidence>
<protein>
    <recommendedName>
        <fullName evidence="1 4">Ribosome biogenesis GTPase A</fullName>
    </recommendedName>
</protein>
<dbReference type="GO" id="GO:0005737">
    <property type="term" value="C:cytoplasm"/>
    <property type="evidence" value="ECO:0007669"/>
    <property type="project" value="UniProtKB-SubCell"/>
</dbReference>
<dbReference type="InterPro" id="IPR027417">
    <property type="entry name" value="P-loop_NTPase"/>
</dbReference>
<dbReference type="EMBL" id="AP027924">
    <property type="protein sequence ID" value="BED92216.1"/>
    <property type="molecule type" value="Genomic_DNA"/>
</dbReference>
<keyword evidence="3 4" id="KW-0342">GTP-binding</keyword>
<dbReference type="SUPFAM" id="SSF52540">
    <property type="entry name" value="P-loop containing nucleoside triphosphate hydrolases"/>
    <property type="match status" value="1"/>
</dbReference>